<dbReference type="SUPFAM" id="SSF52833">
    <property type="entry name" value="Thioredoxin-like"/>
    <property type="match status" value="1"/>
</dbReference>
<dbReference type="InterPro" id="IPR036249">
    <property type="entry name" value="Thioredoxin-like_sf"/>
</dbReference>
<dbReference type="CDD" id="cd02947">
    <property type="entry name" value="TRX_family"/>
    <property type="match status" value="1"/>
</dbReference>
<gene>
    <name evidence="1" type="ORF">ATZ33_12740</name>
    <name evidence="2" type="ORF">RV15_GL003217</name>
</gene>
<sequence length="114" mass="13174">MVNNQTKDYTKNKIEMEELEQFKNDKKDVFVVVGNRGCSSCQEYKPVMEEAIENTNKTVYYMDTDNAKNSGFLKEHNITVTPTILIVENGDMKRLEGSRELKETEDILLGKVKF</sequence>
<protein>
    <submittedName>
        <fullName evidence="2">Uncharacterized protein</fullName>
    </submittedName>
</protein>
<dbReference type="InterPro" id="IPR046698">
    <property type="entry name" value="PedC-like"/>
</dbReference>
<keyword evidence="3" id="KW-1185">Reference proteome</keyword>
<evidence type="ECO:0000313" key="1">
    <source>
        <dbReference type="EMBL" id="ALS02218.1"/>
    </source>
</evidence>
<dbReference type="Gene3D" id="3.40.30.10">
    <property type="entry name" value="Glutaredoxin"/>
    <property type="match status" value="1"/>
</dbReference>
<organism evidence="2 4">
    <name type="scientific">Enterococcus silesiacus</name>
    <dbReference type="NCBI Taxonomy" id="332949"/>
    <lineage>
        <taxon>Bacteria</taxon>
        <taxon>Bacillati</taxon>
        <taxon>Bacillota</taxon>
        <taxon>Bacilli</taxon>
        <taxon>Lactobacillales</taxon>
        <taxon>Enterococcaceae</taxon>
        <taxon>Enterococcus</taxon>
    </lineage>
</organism>
<dbReference type="AlphaFoldDB" id="A0A0S3KD49"/>
<dbReference type="Proteomes" id="UP000183039">
    <property type="component" value="Unassembled WGS sequence"/>
</dbReference>
<evidence type="ECO:0000313" key="2">
    <source>
        <dbReference type="EMBL" id="OJG92424.1"/>
    </source>
</evidence>
<dbReference type="EMBL" id="CP013614">
    <property type="protein sequence ID" value="ALS02218.1"/>
    <property type="molecule type" value="Genomic_DNA"/>
</dbReference>
<accession>A0A0S3KD49</accession>
<proteinExistence type="predicted"/>
<reference evidence="1 3" key="2">
    <citation type="submission" date="2015-12" db="EMBL/GenBank/DDBJ databases">
        <authorList>
            <person name="Lauer A."/>
            <person name="Humrighouse B."/>
            <person name="Loparev V."/>
            <person name="Shewmaker P.L."/>
            <person name="Whitney A.M."/>
            <person name="McLaughlin R.W."/>
        </authorList>
    </citation>
    <scope>NUCLEOTIDE SEQUENCE [LARGE SCALE GENOMIC DNA]</scope>
    <source>
        <strain evidence="1 3">LMG 23085</strain>
    </source>
</reference>
<evidence type="ECO:0000313" key="4">
    <source>
        <dbReference type="Proteomes" id="UP000183039"/>
    </source>
</evidence>
<dbReference type="Pfam" id="PF20207">
    <property type="entry name" value="DUF6568"/>
    <property type="match status" value="1"/>
</dbReference>
<evidence type="ECO:0000313" key="3">
    <source>
        <dbReference type="Proteomes" id="UP000065511"/>
    </source>
</evidence>
<name>A0A0S3KD49_9ENTE</name>
<dbReference type="Proteomes" id="UP000065511">
    <property type="component" value="Chromosome"/>
</dbReference>
<dbReference type="EMBL" id="JXLC01000006">
    <property type="protein sequence ID" value="OJG92424.1"/>
    <property type="molecule type" value="Genomic_DNA"/>
</dbReference>
<dbReference type="KEGG" id="ess:ATZ33_12740"/>
<reference evidence="2 4" key="1">
    <citation type="submission" date="2014-12" db="EMBL/GenBank/DDBJ databases">
        <title>Draft genome sequences of 29 type strains of Enterococci.</title>
        <authorList>
            <person name="Zhong Z."/>
            <person name="Sun Z."/>
            <person name="Liu W."/>
            <person name="Zhang W."/>
            <person name="Zhang H."/>
        </authorList>
    </citation>
    <scope>NUCLEOTIDE SEQUENCE [LARGE SCALE GENOMIC DNA]</scope>
    <source>
        <strain evidence="2 4">DSM 22801</strain>
    </source>
</reference>